<accession>A0A2V5HU98</accession>
<feature type="compositionally biased region" description="Polar residues" evidence="1">
    <location>
        <begin position="87"/>
        <end position="97"/>
    </location>
</feature>
<reference evidence="2 3" key="1">
    <citation type="submission" date="2018-02" db="EMBL/GenBank/DDBJ databases">
        <title>The genomes of Aspergillus section Nigri reveals drivers in fungal speciation.</title>
        <authorList>
            <consortium name="DOE Joint Genome Institute"/>
            <person name="Vesth T.C."/>
            <person name="Nybo J."/>
            <person name="Theobald S."/>
            <person name="Brandl J."/>
            <person name="Frisvad J.C."/>
            <person name="Nielsen K.F."/>
            <person name="Lyhne E.K."/>
            <person name="Kogle M.E."/>
            <person name="Kuo A."/>
            <person name="Riley R."/>
            <person name="Clum A."/>
            <person name="Nolan M."/>
            <person name="Lipzen A."/>
            <person name="Salamov A."/>
            <person name="Henrissat B."/>
            <person name="Wiebenga A."/>
            <person name="De vries R.P."/>
            <person name="Grigoriev I.V."/>
            <person name="Mortensen U.H."/>
            <person name="Andersen M.R."/>
            <person name="Baker S.E."/>
        </authorList>
    </citation>
    <scope>NUCLEOTIDE SEQUENCE [LARGE SCALE GENOMIC DNA]</scope>
    <source>
        <strain evidence="2 3">CBS 114.80</strain>
    </source>
</reference>
<evidence type="ECO:0000313" key="2">
    <source>
        <dbReference type="EMBL" id="PYI27999.1"/>
    </source>
</evidence>
<organism evidence="2 3">
    <name type="scientific">Aspergillus indologenus CBS 114.80</name>
    <dbReference type="NCBI Taxonomy" id="1450541"/>
    <lineage>
        <taxon>Eukaryota</taxon>
        <taxon>Fungi</taxon>
        <taxon>Dikarya</taxon>
        <taxon>Ascomycota</taxon>
        <taxon>Pezizomycotina</taxon>
        <taxon>Eurotiomycetes</taxon>
        <taxon>Eurotiomycetidae</taxon>
        <taxon>Eurotiales</taxon>
        <taxon>Aspergillaceae</taxon>
        <taxon>Aspergillus</taxon>
        <taxon>Aspergillus subgen. Circumdati</taxon>
    </lineage>
</organism>
<proteinExistence type="predicted"/>
<evidence type="ECO:0000313" key="3">
    <source>
        <dbReference type="Proteomes" id="UP000248817"/>
    </source>
</evidence>
<keyword evidence="3" id="KW-1185">Reference proteome</keyword>
<feature type="region of interest" description="Disordered" evidence="1">
    <location>
        <begin position="1"/>
        <end position="27"/>
    </location>
</feature>
<protein>
    <submittedName>
        <fullName evidence="2">Uncharacterized protein</fullName>
    </submittedName>
</protein>
<dbReference type="Proteomes" id="UP000248817">
    <property type="component" value="Unassembled WGS sequence"/>
</dbReference>
<feature type="compositionally biased region" description="Polar residues" evidence="1">
    <location>
        <begin position="149"/>
        <end position="165"/>
    </location>
</feature>
<evidence type="ECO:0000256" key="1">
    <source>
        <dbReference type="SAM" id="MobiDB-lite"/>
    </source>
</evidence>
<dbReference type="AlphaFoldDB" id="A0A2V5HU98"/>
<dbReference type="EMBL" id="KZ825557">
    <property type="protein sequence ID" value="PYI27999.1"/>
    <property type="molecule type" value="Genomic_DNA"/>
</dbReference>
<feature type="region of interest" description="Disordered" evidence="1">
    <location>
        <begin position="80"/>
        <end position="115"/>
    </location>
</feature>
<gene>
    <name evidence="2" type="ORF">BP00DRAFT_275068</name>
</gene>
<sequence>MSVWGVPSELRPSAGQLGQGGSRKHTHAGLSPAAIRAPFGLPDLQILTFYYAALCLFHRDSWWLCPRKFQFKHRSTVKIFTLPPSPGQQSDSKQWTEATDPRDQPSAPHGFCHGHGPPSFPWGGVPHGNTGTLTGHPGLDVHQPLGPGAQTQQRQHSDLKQNTSNVEDDALSRRRRLVIMHAHLTTAQCEEGTGILAREIAIGISNH</sequence>
<name>A0A2V5HU98_9EURO</name>
<feature type="region of interest" description="Disordered" evidence="1">
    <location>
        <begin position="139"/>
        <end position="167"/>
    </location>
</feature>